<proteinExistence type="predicted"/>
<dbReference type="RefSeq" id="WP_071677385.1">
    <property type="nucleotide sequence ID" value="NZ_CP016312.1"/>
</dbReference>
<dbReference type="Pfam" id="PF12728">
    <property type="entry name" value="HTH_17"/>
    <property type="match status" value="1"/>
</dbReference>
<feature type="domain" description="Helix-turn-helix" evidence="1">
    <location>
        <begin position="18"/>
        <end position="66"/>
    </location>
</feature>
<accession>A0A1J0LTQ4</accession>
<dbReference type="EMBL" id="CP016312">
    <property type="protein sequence ID" value="APD09726.1"/>
    <property type="molecule type" value="Genomic_DNA"/>
</dbReference>
<dbReference type="NCBIfam" id="TIGR01764">
    <property type="entry name" value="excise"/>
    <property type="match status" value="1"/>
</dbReference>
<reference evidence="3" key="1">
    <citation type="submission" date="2016-06" db="EMBL/GenBank/DDBJ databases">
        <title>Whole genome sequencing of Thermus brockianus strain GE-1.</title>
        <authorList>
            <person name="Schaefers C."/>
            <person name="Blank S."/>
            <person name="Wiebusch S."/>
            <person name="Elleuche S."/>
            <person name="Antranikian G."/>
        </authorList>
    </citation>
    <scope>NUCLEOTIDE SEQUENCE [LARGE SCALE GENOMIC DNA]</scope>
    <source>
        <strain evidence="3">GE-1</strain>
    </source>
</reference>
<dbReference type="Proteomes" id="UP000182993">
    <property type="component" value="Chromosome"/>
</dbReference>
<dbReference type="STRING" id="56956.A0O31_01618"/>
<evidence type="ECO:0000313" key="2">
    <source>
        <dbReference type="EMBL" id="APD09726.1"/>
    </source>
</evidence>
<evidence type="ECO:0000313" key="3">
    <source>
        <dbReference type="Proteomes" id="UP000182993"/>
    </source>
</evidence>
<dbReference type="KEGG" id="tbc:A0O31_01618"/>
<dbReference type="GO" id="GO:0003677">
    <property type="term" value="F:DNA binding"/>
    <property type="evidence" value="ECO:0007669"/>
    <property type="project" value="InterPro"/>
</dbReference>
<dbReference type="InterPro" id="IPR010093">
    <property type="entry name" value="SinI_DNA-bd"/>
</dbReference>
<sequence length="87" mass="9490">MPNPTTTPQTALPHPVAYNIAQAAKVLGIGERTLRYLIRAGQIRVARVGRRVLVPHSAIVEFLERGGVEQVLYGHVAVRKARVEALA</sequence>
<protein>
    <submittedName>
        <fullName evidence="2">Helix-turn-helix domain protein</fullName>
    </submittedName>
</protein>
<organism evidence="2 3">
    <name type="scientific">Thermus brockianus</name>
    <dbReference type="NCBI Taxonomy" id="56956"/>
    <lineage>
        <taxon>Bacteria</taxon>
        <taxon>Thermotogati</taxon>
        <taxon>Deinococcota</taxon>
        <taxon>Deinococci</taxon>
        <taxon>Thermales</taxon>
        <taxon>Thermaceae</taxon>
        <taxon>Thermus</taxon>
    </lineage>
</organism>
<name>A0A1J0LTQ4_THEBO</name>
<dbReference type="InterPro" id="IPR009061">
    <property type="entry name" value="DNA-bd_dom_put_sf"/>
</dbReference>
<dbReference type="OrthoDB" id="9806039at2"/>
<evidence type="ECO:0000259" key="1">
    <source>
        <dbReference type="Pfam" id="PF12728"/>
    </source>
</evidence>
<gene>
    <name evidence="2" type="ORF">A0O31_01618</name>
</gene>
<dbReference type="AlphaFoldDB" id="A0A1J0LTQ4"/>
<dbReference type="InterPro" id="IPR041657">
    <property type="entry name" value="HTH_17"/>
</dbReference>
<dbReference type="SUPFAM" id="SSF46955">
    <property type="entry name" value="Putative DNA-binding domain"/>
    <property type="match status" value="1"/>
</dbReference>